<evidence type="ECO:0000259" key="18">
    <source>
        <dbReference type="PROSITE" id="PS50106"/>
    </source>
</evidence>
<dbReference type="InterPro" id="IPR001940">
    <property type="entry name" value="Peptidase_S1C"/>
</dbReference>
<comment type="subcellular location">
    <subcellularLocation>
        <location evidence="3">Periplasm</location>
    </subcellularLocation>
</comment>
<evidence type="ECO:0000256" key="15">
    <source>
        <dbReference type="PIRSR" id="PIRSR611782-1"/>
    </source>
</evidence>
<reference evidence="19 20" key="1">
    <citation type="submission" date="2018-04" db="EMBL/GenBank/DDBJ databases">
        <title>Genomic Encyclopedia of Archaeal and Bacterial Type Strains, Phase II (KMG-II): from individual species to whole genera.</title>
        <authorList>
            <person name="Goeker M."/>
        </authorList>
    </citation>
    <scope>NUCLEOTIDE SEQUENCE [LARGE SCALE GENOMIC DNA]</scope>
    <source>
        <strain evidence="19 20">DSM 5822</strain>
    </source>
</reference>
<dbReference type="InterPro" id="IPR011782">
    <property type="entry name" value="Pept_S1C_Do"/>
</dbReference>
<comment type="caution">
    <text evidence="19">The sequence shown here is derived from an EMBL/GenBank/DDBJ whole genome shotgun (WGS) entry which is preliminary data.</text>
</comment>
<evidence type="ECO:0000256" key="7">
    <source>
        <dbReference type="ARBA" id="ARBA00022670"/>
    </source>
</evidence>
<feature type="domain" description="PDZ" evidence="18">
    <location>
        <begin position="352"/>
        <end position="427"/>
    </location>
</feature>
<evidence type="ECO:0000256" key="13">
    <source>
        <dbReference type="ARBA" id="ARBA00023016"/>
    </source>
</evidence>
<dbReference type="Gene3D" id="2.40.10.120">
    <property type="match status" value="1"/>
</dbReference>
<gene>
    <name evidence="19" type="ORF">C8N29_10555</name>
</gene>
<evidence type="ECO:0000256" key="4">
    <source>
        <dbReference type="ARBA" id="ARBA00010541"/>
    </source>
</evidence>
<dbReference type="EC" id="3.4.21.107" evidence="5"/>
<evidence type="ECO:0000256" key="8">
    <source>
        <dbReference type="ARBA" id="ARBA00022729"/>
    </source>
</evidence>
<dbReference type="InterPro" id="IPR036034">
    <property type="entry name" value="PDZ_sf"/>
</dbReference>
<dbReference type="PANTHER" id="PTHR22939">
    <property type="entry name" value="SERINE PROTEASE FAMILY S1C HTRA-RELATED"/>
    <property type="match status" value="1"/>
</dbReference>
<feature type="binding site" evidence="16">
    <location>
        <position position="135"/>
    </location>
    <ligand>
        <name>substrate</name>
    </ligand>
</feature>
<feature type="domain" description="PDZ" evidence="18">
    <location>
        <begin position="257"/>
        <end position="316"/>
    </location>
</feature>
<evidence type="ECO:0000256" key="2">
    <source>
        <dbReference type="ARBA" id="ARBA00002610"/>
    </source>
</evidence>
<dbReference type="Proteomes" id="UP000244223">
    <property type="component" value="Unassembled WGS sequence"/>
</dbReference>
<proteinExistence type="inferred from homology"/>
<comment type="similarity">
    <text evidence="4">Belongs to the peptidase S1C family.</text>
</comment>
<dbReference type="PANTHER" id="PTHR22939:SF130">
    <property type="entry name" value="PERIPLASMIC SERINE ENDOPROTEASE DEGP-LIKE-RELATED"/>
    <property type="match status" value="1"/>
</dbReference>
<evidence type="ECO:0000256" key="10">
    <source>
        <dbReference type="ARBA" id="ARBA00022764"/>
    </source>
</evidence>
<dbReference type="EMBL" id="QAON01000005">
    <property type="protein sequence ID" value="PTQ89731.1"/>
    <property type="molecule type" value="Genomic_DNA"/>
</dbReference>
<evidence type="ECO:0000256" key="16">
    <source>
        <dbReference type="PIRSR" id="PIRSR611782-2"/>
    </source>
</evidence>
<feature type="signal peptide" evidence="17">
    <location>
        <begin position="1"/>
        <end position="26"/>
    </location>
</feature>
<dbReference type="SMART" id="SM00228">
    <property type="entry name" value="PDZ"/>
    <property type="match status" value="2"/>
</dbReference>
<dbReference type="Gene3D" id="2.30.42.10">
    <property type="match status" value="2"/>
</dbReference>
<evidence type="ECO:0000256" key="17">
    <source>
        <dbReference type="SAM" id="SignalP"/>
    </source>
</evidence>
<protein>
    <recommendedName>
        <fullName evidence="6">Probable periplasmic serine endoprotease DegP-like</fullName>
        <ecNumber evidence="5">3.4.21.107</ecNumber>
    </recommendedName>
    <alternativeName>
        <fullName evidence="14">Protease Do</fullName>
    </alternativeName>
</protein>
<dbReference type="CDD" id="cd10839">
    <property type="entry name" value="cpPDZ1_DegP-like"/>
    <property type="match status" value="1"/>
</dbReference>
<dbReference type="GO" id="GO:0004252">
    <property type="term" value="F:serine-type endopeptidase activity"/>
    <property type="evidence" value="ECO:0007669"/>
    <property type="project" value="InterPro"/>
</dbReference>
<dbReference type="Pfam" id="PF13180">
    <property type="entry name" value="PDZ_2"/>
    <property type="match status" value="2"/>
</dbReference>
<evidence type="ECO:0000256" key="11">
    <source>
        <dbReference type="ARBA" id="ARBA00022801"/>
    </source>
</evidence>
<evidence type="ECO:0000256" key="14">
    <source>
        <dbReference type="ARBA" id="ARBA00032850"/>
    </source>
</evidence>
<dbReference type="SUPFAM" id="SSF50494">
    <property type="entry name" value="Trypsin-like serine proteases"/>
    <property type="match status" value="1"/>
</dbReference>
<evidence type="ECO:0000256" key="3">
    <source>
        <dbReference type="ARBA" id="ARBA00004418"/>
    </source>
</evidence>
<dbReference type="SUPFAM" id="SSF50156">
    <property type="entry name" value="PDZ domain-like"/>
    <property type="match status" value="2"/>
</dbReference>
<keyword evidence="7 19" id="KW-0645">Protease</keyword>
<dbReference type="RefSeq" id="WP_107865249.1">
    <property type="nucleotide sequence ID" value="NZ_QAON01000005.1"/>
</dbReference>
<sequence>MSSPSLTTRRWVLALVCVTGIQATWAATAVVDFSELVDKNAKAVVNISASTKAKKRSLQQQQQVPEIFRRFFGDDFGYAPQPRDRQSFGSGFIISKDGYVLTNNHVVDHADKVVVKLNDRRELEAEVIGTDERTDVALLKIKADNLPVVQIGNPDKLKVGQPVLAIGSPFGFDYSATAGIVSAKSRALPNESYVPFIQTDVAINPGNSGGPLFNADGDVVGINSQIYSRSGGYMGLAFAIPIDVAMDVVDQLKEKGKVSRGYLGVVIQDIDRDLAEAYGLAKPAGALVAKVLPDTPADKAGLKEGDVIIAFNGQDIGLSSELPQMIGRAKVGKTYPLTVLREGKKLDVPFAVATLPDDEADTPEKAAEPDLNSLGIGIRNLTEQEKVQLKLESGVLVLRLADDGAAADAGILPNDVIVRLNGQVVKDTQEFLKIAKKIVANKPVPIVINRNGQPRIMAIRLEASEKTDKKEKSKAQ</sequence>
<evidence type="ECO:0000256" key="9">
    <source>
        <dbReference type="ARBA" id="ARBA00022737"/>
    </source>
</evidence>
<keyword evidence="10" id="KW-0574">Periplasm</keyword>
<dbReference type="FunFam" id="2.40.10.120:FF:000007">
    <property type="entry name" value="Periplasmic serine endoprotease DegP-like"/>
    <property type="match status" value="1"/>
</dbReference>
<evidence type="ECO:0000313" key="20">
    <source>
        <dbReference type="Proteomes" id="UP000244223"/>
    </source>
</evidence>
<accession>A0A2T5J0E0</accession>
<evidence type="ECO:0000256" key="5">
    <source>
        <dbReference type="ARBA" id="ARBA00013035"/>
    </source>
</evidence>
<name>A0A2T5J0E0_9GAMM</name>
<dbReference type="OrthoDB" id="9758917at2"/>
<feature type="binding site" evidence="16">
    <location>
        <begin position="206"/>
        <end position="208"/>
    </location>
    <ligand>
        <name>substrate</name>
    </ligand>
</feature>
<dbReference type="InterPro" id="IPR001478">
    <property type="entry name" value="PDZ"/>
</dbReference>
<feature type="binding site" evidence="16">
    <location>
        <position position="105"/>
    </location>
    <ligand>
        <name>substrate</name>
    </ligand>
</feature>
<feature type="active site" description="Charge relay system" evidence="15">
    <location>
        <position position="208"/>
    </location>
</feature>
<dbReference type="GO" id="GO:0006508">
    <property type="term" value="P:proteolysis"/>
    <property type="evidence" value="ECO:0007669"/>
    <property type="project" value="UniProtKB-KW"/>
</dbReference>
<dbReference type="Pfam" id="PF13365">
    <property type="entry name" value="Trypsin_2"/>
    <property type="match status" value="1"/>
</dbReference>
<dbReference type="GO" id="GO:0012501">
    <property type="term" value="P:programmed cell death"/>
    <property type="evidence" value="ECO:0007669"/>
    <property type="project" value="TreeGrafter"/>
</dbReference>
<keyword evidence="9" id="KW-0677">Repeat</keyword>
<feature type="active site" description="Charge relay system" evidence="15">
    <location>
        <position position="105"/>
    </location>
</feature>
<keyword evidence="12" id="KW-0720">Serine protease</keyword>
<feature type="active site" description="Charge relay system" evidence="15">
    <location>
        <position position="135"/>
    </location>
</feature>
<dbReference type="AlphaFoldDB" id="A0A2T5J0E0"/>
<dbReference type="InterPro" id="IPR009003">
    <property type="entry name" value="Peptidase_S1_PA"/>
</dbReference>
<keyword evidence="8 17" id="KW-0732">Signal</keyword>
<keyword evidence="13" id="KW-0346">Stress response</keyword>
<keyword evidence="20" id="KW-1185">Reference proteome</keyword>
<dbReference type="GO" id="GO:0042597">
    <property type="term" value="C:periplasmic space"/>
    <property type="evidence" value="ECO:0007669"/>
    <property type="project" value="UniProtKB-SubCell"/>
</dbReference>
<dbReference type="PRINTS" id="PR00834">
    <property type="entry name" value="PROTEASES2C"/>
</dbReference>
<dbReference type="PROSITE" id="PS50106">
    <property type="entry name" value="PDZ"/>
    <property type="match status" value="2"/>
</dbReference>
<comment type="function">
    <text evidence="2">Might be efficient in the degradation of transiently denatured and unfolded proteins which accumulate in the periplasm following stress conditions.</text>
</comment>
<evidence type="ECO:0000256" key="12">
    <source>
        <dbReference type="ARBA" id="ARBA00022825"/>
    </source>
</evidence>
<comment type="catalytic activity">
    <reaction evidence="1">
        <text>Acts on substrates that are at least partially unfolded. The cleavage site P1 residue is normally between a pair of hydrophobic residues, such as Val-|-Val.</text>
        <dbReference type="EC" id="3.4.21.107"/>
    </reaction>
</comment>
<feature type="chain" id="PRO_5038618099" description="Probable periplasmic serine endoprotease DegP-like" evidence="17">
    <location>
        <begin position="27"/>
        <end position="476"/>
    </location>
</feature>
<evidence type="ECO:0000313" key="19">
    <source>
        <dbReference type="EMBL" id="PTQ89731.1"/>
    </source>
</evidence>
<evidence type="ECO:0000256" key="6">
    <source>
        <dbReference type="ARBA" id="ARBA00013958"/>
    </source>
</evidence>
<evidence type="ECO:0000256" key="1">
    <source>
        <dbReference type="ARBA" id="ARBA00001772"/>
    </source>
</evidence>
<dbReference type="NCBIfam" id="TIGR02037">
    <property type="entry name" value="degP_htrA_DO"/>
    <property type="match status" value="1"/>
</dbReference>
<keyword evidence="11" id="KW-0378">Hydrolase</keyword>
<organism evidence="19 20">
    <name type="scientific">Agitococcus lubricus</name>
    <dbReference type="NCBI Taxonomy" id="1077255"/>
    <lineage>
        <taxon>Bacteria</taxon>
        <taxon>Pseudomonadati</taxon>
        <taxon>Pseudomonadota</taxon>
        <taxon>Gammaproteobacteria</taxon>
        <taxon>Moraxellales</taxon>
        <taxon>Moraxellaceae</taxon>
        <taxon>Agitococcus</taxon>
    </lineage>
</organism>